<dbReference type="AlphaFoldDB" id="A0A507ZZH7"/>
<reference evidence="1 2" key="1">
    <citation type="submission" date="2019-06" db="EMBL/GenBank/DDBJ databases">
        <title>Draft genome sequence of Actinomyces johnsonii CCUG 34287T.</title>
        <authorList>
            <person name="Salva-Serra F."/>
            <person name="Cardew S."/>
            <person name="Moore E."/>
        </authorList>
    </citation>
    <scope>NUCLEOTIDE SEQUENCE [LARGE SCALE GENOMIC DNA]</scope>
    <source>
        <strain evidence="1 2">CCUG 34287</strain>
    </source>
</reference>
<evidence type="ECO:0000313" key="2">
    <source>
        <dbReference type="Proteomes" id="UP000319010"/>
    </source>
</evidence>
<comment type="caution">
    <text evidence="1">The sequence shown here is derived from an EMBL/GenBank/DDBJ whole genome shotgun (WGS) entry which is preliminary data.</text>
</comment>
<accession>A0A507ZZH7</accession>
<name>A0A507ZZH7_9ACTO</name>
<evidence type="ECO:0000313" key="1">
    <source>
        <dbReference type="EMBL" id="TQD41564.1"/>
    </source>
</evidence>
<protein>
    <submittedName>
        <fullName evidence="1">Uncharacterized protein</fullName>
    </submittedName>
</protein>
<proteinExistence type="predicted"/>
<gene>
    <name evidence="1" type="ORF">FK256_13415</name>
</gene>
<organism evidence="1 2">
    <name type="scientific">Actinomyces johnsonii</name>
    <dbReference type="NCBI Taxonomy" id="544581"/>
    <lineage>
        <taxon>Bacteria</taxon>
        <taxon>Bacillati</taxon>
        <taxon>Actinomycetota</taxon>
        <taxon>Actinomycetes</taxon>
        <taxon>Actinomycetales</taxon>
        <taxon>Actinomycetaceae</taxon>
        <taxon>Actinomyces</taxon>
    </lineage>
</organism>
<dbReference type="Proteomes" id="UP000319010">
    <property type="component" value="Unassembled WGS sequence"/>
</dbReference>
<sequence length="241" mass="25760">MRFGIPFNGVVPIWHDDATITWHRPADGTDLSSVLGMGLVESEPGPAQAPAGWQEQVETGTLTDSGRLLLLRAATPSGRRAINDPGDGAPILLQEPLSYEQAMEGVFDVVSFGIHIGRIMLRAARDGGIILFTLRAPRDPEPHHILSVPAQVDDRGVMSFHLGTLQEMEGGAWDAATHRDGMALLDLTVPYADLVAEAGPDGEEGLDADSVLEMAQPVIQCILKPGFPFALGASMLLPQED</sequence>
<dbReference type="EMBL" id="VICB01000025">
    <property type="protein sequence ID" value="TQD41564.1"/>
    <property type="molecule type" value="Genomic_DNA"/>
</dbReference>